<dbReference type="InterPro" id="IPR011990">
    <property type="entry name" value="TPR-like_helical_dom_sf"/>
</dbReference>
<feature type="region of interest" description="Disordered" evidence="7">
    <location>
        <begin position="1"/>
        <end position="25"/>
    </location>
</feature>
<reference evidence="8" key="1">
    <citation type="submission" date="2015-09" db="EMBL/GenBank/DDBJ databases">
        <title>Scylla olivacea transcriptome.</title>
        <authorList>
            <person name="Ikhwanuddin M."/>
        </authorList>
    </citation>
    <scope>NUCLEOTIDE SEQUENCE</scope>
</reference>
<feature type="compositionally biased region" description="Low complexity" evidence="7">
    <location>
        <begin position="369"/>
        <end position="383"/>
    </location>
</feature>
<protein>
    <submittedName>
        <fullName evidence="8">Uncharacterized protein</fullName>
    </submittedName>
</protein>
<feature type="compositionally biased region" description="Acidic residues" evidence="7">
    <location>
        <begin position="109"/>
        <end position="127"/>
    </location>
</feature>
<evidence type="ECO:0000256" key="5">
    <source>
        <dbReference type="ARBA" id="ARBA00023242"/>
    </source>
</evidence>
<dbReference type="AlphaFoldDB" id="A0A0N7ZDQ7"/>
<dbReference type="PANTHER" id="PTHR15081">
    <property type="entry name" value="NUCLEAR AUTOANTIGENIC SPERM PROTEIN NASP -RELATED"/>
    <property type="match status" value="1"/>
</dbReference>
<evidence type="ECO:0000256" key="2">
    <source>
        <dbReference type="ARBA" id="ARBA00008402"/>
    </source>
</evidence>
<dbReference type="InterPro" id="IPR051730">
    <property type="entry name" value="NASP-like"/>
</dbReference>
<dbReference type="GO" id="GO:0005654">
    <property type="term" value="C:nucleoplasm"/>
    <property type="evidence" value="ECO:0007669"/>
    <property type="project" value="TreeGrafter"/>
</dbReference>
<feature type="compositionally biased region" description="Acidic residues" evidence="7">
    <location>
        <begin position="134"/>
        <end position="143"/>
    </location>
</feature>
<evidence type="ECO:0000256" key="7">
    <source>
        <dbReference type="SAM" id="MobiDB-lite"/>
    </source>
</evidence>
<dbReference type="InterPro" id="IPR019734">
    <property type="entry name" value="TPR_rpt"/>
</dbReference>
<keyword evidence="3" id="KW-0677">Repeat</keyword>
<feature type="repeat" description="TPR" evidence="6">
    <location>
        <begin position="241"/>
        <end position="274"/>
    </location>
</feature>
<evidence type="ECO:0000256" key="3">
    <source>
        <dbReference type="ARBA" id="ARBA00022737"/>
    </source>
</evidence>
<dbReference type="PROSITE" id="PS50005">
    <property type="entry name" value="TPR"/>
    <property type="match status" value="2"/>
</dbReference>
<feature type="repeat" description="TPR" evidence="6">
    <location>
        <begin position="199"/>
        <end position="232"/>
    </location>
</feature>
<evidence type="ECO:0000256" key="6">
    <source>
        <dbReference type="PROSITE-ProRule" id="PRU00339"/>
    </source>
</evidence>
<evidence type="ECO:0000256" key="1">
    <source>
        <dbReference type="ARBA" id="ARBA00004123"/>
    </source>
</evidence>
<feature type="compositionally biased region" description="Basic and acidic residues" evidence="7">
    <location>
        <begin position="144"/>
        <end position="153"/>
    </location>
</feature>
<comment type="similarity">
    <text evidence="2">Belongs to the NASP family.</text>
</comment>
<feature type="region of interest" description="Disordered" evidence="7">
    <location>
        <begin position="95"/>
        <end position="169"/>
    </location>
</feature>
<dbReference type="EMBL" id="GDRN01009499">
    <property type="protein sequence ID" value="JAI67920.1"/>
    <property type="molecule type" value="Transcribed_RNA"/>
</dbReference>
<dbReference type="Pfam" id="PF13424">
    <property type="entry name" value="TPR_12"/>
    <property type="match status" value="1"/>
</dbReference>
<dbReference type="SUPFAM" id="SSF48452">
    <property type="entry name" value="TPR-like"/>
    <property type="match status" value="1"/>
</dbReference>
<keyword evidence="4 6" id="KW-0802">TPR repeat</keyword>
<dbReference type="PANTHER" id="PTHR15081:SF1">
    <property type="entry name" value="NUCLEAR AUTOANTIGENIC SPERM PROTEIN"/>
    <property type="match status" value="1"/>
</dbReference>
<accession>A0A0N7ZDQ7</accession>
<dbReference type="GO" id="GO:0042393">
    <property type="term" value="F:histone binding"/>
    <property type="evidence" value="ECO:0007669"/>
    <property type="project" value="TreeGrafter"/>
</dbReference>
<dbReference type="GO" id="GO:0006335">
    <property type="term" value="P:DNA replication-dependent chromatin assembly"/>
    <property type="evidence" value="ECO:0007669"/>
    <property type="project" value="TreeGrafter"/>
</dbReference>
<keyword evidence="5" id="KW-0539">Nucleus</keyword>
<organism evidence="8">
    <name type="scientific">Scylla olivacea</name>
    <name type="common">Orange mud crab</name>
    <name type="synonym">Cancer olivacea</name>
    <dbReference type="NCBI Taxonomy" id="85551"/>
    <lineage>
        <taxon>Eukaryota</taxon>
        <taxon>Metazoa</taxon>
        <taxon>Ecdysozoa</taxon>
        <taxon>Arthropoda</taxon>
        <taxon>Crustacea</taxon>
        <taxon>Multicrustacea</taxon>
        <taxon>Malacostraca</taxon>
        <taxon>Eumalacostraca</taxon>
        <taxon>Eucarida</taxon>
        <taxon>Decapoda</taxon>
        <taxon>Pleocyemata</taxon>
        <taxon>Brachyura</taxon>
        <taxon>Eubrachyura</taxon>
        <taxon>Portunoidea</taxon>
        <taxon>Portunidae</taxon>
        <taxon>Portuninae</taxon>
        <taxon>Scylla</taxon>
    </lineage>
</organism>
<comment type="subcellular location">
    <subcellularLocation>
        <location evidence="1">Nucleus</location>
    </subcellularLocation>
</comment>
<name>A0A0N7ZDQ7_SCYOL</name>
<feature type="compositionally biased region" description="Low complexity" evidence="7">
    <location>
        <begin position="452"/>
        <end position="483"/>
    </location>
</feature>
<evidence type="ECO:0000256" key="4">
    <source>
        <dbReference type="ARBA" id="ARBA00022803"/>
    </source>
</evidence>
<dbReference type="GO" id="GO:0034080">
    <property type="term" value="P:CENP-A containing chromatin assembly"/>
    <property type="evidence" value="ECO:0007669"/>
    <property type="project" value="TreeGrafter"/>
</dbReference>
<feature type="compositionally biased region" description="Acidic residues" evidence="7">
    <location>
        <begin position="157"/>
        <end position="168"/>
    </location>
</feature>
<evidence type="ECO:0000313" key="8">
    <source>
        <dbReference type="EMBL" id="JAI67920.1"/>
    </source>
</evidence>
<feature type="compositionally biased region" description="Basic and acidic residues" evidence="7">
    <location>
        <begin position="402"/>
        <end position="417"/>
    </location>
</feature>
<dbReference type="Gene3D" id="1.25.40.10">
    <property type="entry name" value="Tetratricopeptide repeat domain"/>
    <property type="match status" value="1"/>
</dbReference>
<feature type="compositionally biased region" description="Polar residues" evidence="7">
    <location>
        <begin position="1"/>
        <end position="21"/>
    </location>
</feature>
<feature type="region of interest" description="Disordered" evidence="7">
    <location>
        <begin position="349"/>
        <end position="483"/>
    </location>
</feature>
<proteinExistence type="inferred from homology"/>
<sequence length="483" mass="53044">MASTTPSTKAQADSTTTQPPTTDEKVHAASAAFNHFSQGKRHLLVGDFKSAVTAFKEATESLVELYGEQAPECGDAYYHYGHALLELARKEAGVLGPDLDGASSQEGSTGEEEDEEEESEESQEEEEGGKKEEGEEEEEEDGEGKEKDKKEGNAAEGEGENTEEEEEVTTLQCAWEWLDVARVIFDKQEETPEVVKKRAQIRLSLGEVCMESEDYEGAINEFKQCLQMQESVLEKDDRSLAETHYQLGLVYNLSDNFDSAVSHFTAAVDVIQLKIKNLQARVTEKNSWSKERRDKDLAESKDVFYTEEGEIEDLQQLLPDIQLKIVDMKEMKAASVEKLQQAAKAMLLGKGEGPRSSGAVFSQAREGEASGSAASSSKSSDAKPLICQVRRKRKPEEDEATDEQKKPRLENGVKSDGTEEQEEDKSKAVNSSMAKPIAIKRKVAQNGKDSSPESSSNKAESSSTTSKSSSNSAESLLAPQEIK</sequence>
<dbReference type="SMART" id="SM00028">
    <property type="entry name" value="TPR"/>
    <property type="match status" value="2"/>
</dbReference>